<evidence type="ECO:0000313" key="3">
    <source>
        <dbReference type="Proteomes" id="UP000400924"/>
    </source>
</evidence>
<dbReference type="PANTHER" id="PTHR18964:SF149">
    <property type="entry name" value="BIFUNCTIONAL UDP-N-ACETYLGLUCOSAMINE 2-EPIMERASE_N-ACETYLMANNOSAMINE KINASE"/>
    <property type="match status" value="1"/>
</dbReference>
<dbReference type="InterPro" id="IPR036388">
    <property type="entry name" value="WH-like_DNA-bd_sf"/>
</dbReference>
<dbReference type="PANTHER" id="PTHR18964">
    <property type="entry name" value="ROK (REPRESSOR, ORF, KINASE) FAMILY"/>
    <property type="match status" value="1"/>
</dbReference>
<sequence>MRQTNEVDVTDRYPAGPQRLLRSLNGRAVLEAIDQSGPITTTDLAGRIPLSRPTVAAAVGLLLERGVINEVGPVTGRKGPAPAQYRVNADCAFAIGVDVGHRQVRAAVADVTGQVRARAHAQHEDRGRAGRDALVGQVLTMCEDLAGQVGVPLQEITQIVMGVPAVVGKDGRGLSYAAGLPDAGQGLGEALGRAVPDRVPLVLENDVNLAALAERTHGCGTEVDDFVLLSLGVGLGLGLVIDGRVRRGATGVAGEAGYLPSDRELAPVGQRRALVQDHMGARYIGVRARDLGLPGDGSPRTVFALARDGHPSALEIVEDTARSIAHVIACVVPLIDPALIVLGGAIGANGDLLLEPVARHMADFGDFRPTVVASGLGQDAVLTGATAMSADRARESVFAAATTSTAPAEPPLP</sequence>
<dbReference type="Proteomes" id="UP000400924">
    <property type="component" value="Unassembled WGS sequence"/>
</dbReference>
<dbReference type="AlphaFoldDB" id="A0A5N8XTR9"/>
<dbReference type="Gene3D" id="3.30.420.40">
    <property type="match status" value="2"/>
</dbReference>
<comment type="caution">
    <text evidence="2">The sequence shown here is derived from an EMBL/GenBank/DDBJ whole genome shotgun (WGS) entry which is preliminary data.</text>
</comment>
<dbReference type="OrthoDB" id="3189808at2"/>
<name>A0A5N8XTR9_9ACTN</name>
<dbReference type="RefSeq" id="WP_152775952.1">
    <property type="nucleotide sequence ID" value="NZ_VJZC01000436.1"/>
</dbReference>
<dbReference type="EMBL" id="VJZC01000436">
    <property type="protein sequence ID" value="MPY62606.1"/>
    <property type="molecule type" value="Genomic_DNA"/>
</dbReference>
<dbReference type="Pfam" id="PF00480">
    <property type="entry name" value="ROK"/>
    <property type="match status" value="1"/>
</dbReference>
<accession>A0A5N8XTR9</accession>
<dbReference type="InterPro" id="IPR000600">
    <property type="entry name" value="ROK"/>
</dbReference>
<keyword evidence="3" id="KW-1185">Reference proteome</keyword>
<protein>
    <submittedName>
        <fullName evidence="2">ROK family transcriptional regulator</fullName>
    </submittedName>
</protein>
<gene>
    <name evidence="2" type="ORF">FNH08_37300</name>
</gene>
<evidence type="ECO:0000256" key="1">
    <source>
        <dbReference type="ARBA" id="ARBA00006479"/>
    </source>
</evidence>
<dbReference type="InterPro" id="IPR043129">
    <property type="entry name" value="ATPase_NBD"/>
</dbReference>
<dbReference type="Pfam" id="PF13412">
    <property type="entry name" value="HTH_24"/>
    <property type="match status" value="1"/>
</dbReference>
<dbReference type="SUPFAM" id="SSF53067">
    <property type="entry name" value="Actin-like ATPase domain"/>
    <property type="match status" value="1"/>
</dbReference>
<dbReference type="SUPFAM" id="SSF46785">
    <property type="entry name" value="Winged helix' DNA-binding domain"/>
    <property type="match status" value="1"/>
</dbReference>
<organism evidence="2 3">
    <name type="scientific">Streptomyces spongiae</name>
    <dbReference type="NCBI Taxonomy" id="565072"/>
    <lineage>
        <taxon>Bacteria</taxon>
        <taxon>Bacillati</taxon>
        <taxon>Actinomycetota</taxon>
        <taxon>Actinomycetes</taxon>
        <taxon>Kitasatosporales</taxon>
        <taxon>Streptomycetaceae</taxon>
        <taxon>Streptomyces</taxon>
    </lineage>
</organism>
<evidence type="ECO:0000313" key="2">
    <source>
        <dbReference type="EMBL" id="MPY62606.1"/>
    </source>
</evidence>
<dbReference type="Gene3D" id="1.10.10.10">
    <property type="entry name" value="Winged helix-like DNA-binding domain superfamily/Winged helix DNA-binding domain"/>
    <property type="match status" value="1"/>
</dbReference>
<proteinExistence type="inferred from homology"/>
<dbReference type="InterPro" id="IPR036390">
    <property type="entry name" value="WH_DNA-bd_sf"/>
</dbReference>
<comment type="similarity">
    <text evidence="1">Belongs to the ROK (NagC/XylR) family.</text>
</comment>
<reference evidence="2 3" key="1">
    <citation type="submission" date="2019-07" db="EMBL/GenBank/DDBJ databases">
        <title>New species of Amycolatopsis and Streptomyces.</title>
        <authorList>
            <person name="Duangmal K."/>
            <person name="Teo W.F.A."/>
            <person name="Lipun K."/>
        </authorList>
    </citation>
    <scope>NUCLEOTIDE SEQUENCE [LARGE SCALE GENOMIC DNA]</scope>
    <source>
        <strain evidence="2 3">NBRC 106415</strain>
    </source>
</reference>